<protein>
    <recommendedName>
        <fullName evidence="9">O-acyltransferase</fullName>
    </recommendedName>
</protein>
<dbReference type="InterPro" id="IPR014371">
    <property type="entry name" value="Oat_ACAT_DAG_ARE"/>
</dbReference>
<keyword evidence="5 9" id="KW-0256">Endoplasmic reticulum</keyword>
<evidence type="ECO:0000256" key="11">
    <source>
        <dbReference type="SAM" id="MobiDB-lite"/>
    </source>
</evidence>
<feature type="compositionally biased region" description="Basic and acidic residues" evidence="11">
    <location>
        <begin position="36"/>
        <end position="47"/>
    </location>
</feature>
<feature type="transmembrane region" description="Helical" evidence="12">
    <location>
        <begin position="369"/>
        <end position="393"/>
    </location>
</feature>
<dbReference type="GO" id="GO:0005789">
    <property type="term" value="C:endoplasmic reticulum membrane"/>
    <property type="evidence" value="ECO:0007669"/>
    <property type="project" value="UniProtKB-SubCell"/>
</dbReference>
<proteinExistence type="inferred from homology"/>
<comment type="similarity">
    <text evidence="2 9">Belongs to the membrane-bound acyltransferase family. Sterol o-acyltransferase subfamily.</text>
</comment>
<evidence type="ECO:0000256" key="2">
    <source>
        <dbReference type="ARBA" id="ARBA00009010"/>
    </source>
</evidence>
<feature type="region of interest" description="Disordered" evidence="11">
    <location>
        <begin position="1"/>
        <end position="68"/>
    </location>
</feature>
<dbReference type="AlphaFoldDB" id="A0A7J7JXI9"/>
<evidence type="ECO:0000256" key="5">
    <source>
        <dbReference type="ARBA" id="ARBA00022824"/>
    </source>
</evidence>
<dbReference type="Pfam" id="PF03062">
    <property type="entry name" value="MBOAT"/>
    <property type="match status" value="1"/>
</dbReference>
<feature type="transmembrane region" description="Helical" evidence="12">
    <location>
        <begin position="480"/>
        <end position="498"/>
    </location>
</feature>
<keyword evidence="3 9" id="KW-0808">Transferase</keyword>
<dbReference type="GO" id="GO:0008374">
    <property type="term" value="F:O-acyltransferase activity"/>
    <property type="evidence" value="ECO:0007669"/>
    <property type="project" value="InterPro"/>
</dbReference>
<feature type="transmembrane region" description="Helical" evidence="12">
    <location>
        <begin position="456"/>
        <end position="474"/>
    </location>
</feature>
<evidence type="ECO:0000256" key="7">
    <source>
        <dbReference type="ARBA" id="ARBA00023136"/>
    </source>
</evidence>
<evidence type="ECO:0000256" key="8">
    <source>
        <dbReference type="ARBA" id="ARBA00023315"/>
    </source>
</evidence>
<accession>A0A7J7JXI9</accession>
<feature type="transmembrane region" description="Helical" evidence="12">
    <location>
        <begin position="165"/>
        <end position="183"/>
    </location>
</feature>
<evidence type="ECO:0000256" key="4">
    <source>
        <dbReference type="ARBA" id="ARBA00022692"/>
    </source>
</evidence>
<name>A0A7J7JXI9_BUGNE</name>
<evidence type="ECO:0000313" key="13">
    <source>
        <dbReference type="EMBL" id="KAF6030048.1"/>
    </source>
</evidence>
<dbReference type="PANTHER" id="PTHR10408">
    <property type="entry name" value="STEROL O-ACYLTRANSFERASE"/>
    <property type="match status" value="1"/>
</dbReference>
<feature type="transmembrane region" description="Helical" evidence="12">
    <location>
        <begin position="328"/>
        <end position="349"/>
    </location>
</feature>
<gene>
    <name evidence="13" type="ORF">EB796_011645</name>
</gene>
<feature type="transmembrane region" description="Helical" evidence="12">
    <location>
        <begin position="510"/>
        <end position="529"/>
    </location>
</feature>
<keyword evidence="8 9" id="KW-0012">Acyltransferase</keyword>
<dbReference type="GO" id="GO:0008203">
    <property type="term" value="P:cholesterol metabolic process"/>
    <property type="evidence" value="ECO:0007669"/>
    <property type="project" value="TreeGrafter"/>
</dbReference>
<reference evidence="13" key="1">
    <citation type="submission" date="2020-06" db="EMBL/GenBank/DDBJ databases">
        <title>Draft genome of Bugula neritina, a colonial animal packing powerful symbionts and potential medicines.</title>
        <authorList>
            <person name="Rayko M."/>
        </authorList>
    </citation>
    <scope>NUCLEOTIDE SEQUENCE [LARGE SCALE GENOMIC DNA]</scope>
    <source>
        <strain evidence="13">Kwan_BN1</strain>
    </source>
</reference>
<dbReference type="Proteomes" id="UP000593567">
    <property type="component" value="Unassembled WGS sequence"/>
</dbReference>
<feature type="transmembrane region" description="Helical" evidence="12">
    <location>
        <begin position="235"/>
        <end position="255"/>
    </location>
</feature>
<keyword evidence="7 9" id="KW-0472">Membrane</keyword>
<feature type="compositionally biased region" description="Polar residues" evidence="11">
    <location>
        <begin position="25"/>
        <end position="35"/>
    </location>
</feature>
<comment type="caution">
    <text evidence="13">The sequence shown here is derived from an EMBL/GenBank/DDBJ whole genome shotgun (WGS) entry which is preliminary data.</text>
</comment>
<dbReference type="PIRSF" id="PIRSF000439">
    <property type="entry name" value="Oat_ACAT_DAG_ARE"/>
    <property type="match status" value="1"/>
</dbReference>
<evidence type="ECO:0000256" key="10">
    <source>
        <dbReference type="PIRSR" id="PIRSR000439-1"/>
    </source>
</evidence>
<comment type="subcellular location">
    <subcellularLocation>
        <location evidence="1 9">Endoplasmic reticulum membrane</location>
        <topology evidence="1 9">Multi-pass membrane protein</topology>
    </subcellularLocation>
</comment>
<dbReference type="EMBL" id="VXIV02001761">
    <property type="protein sequence ID" value="KAF6030048.1"/>
    <property type="molecule type" value="Genomic_DNA"/>
</dbReference>
<dbReference type="InterPro" id="IPR004299">
    <property type="entry name" value="MBOAT_fam"/>
</dbReference>
<feature type="transmembrane region" description="Helical" evidence="12">
    <location>
        <begin position="189"/>
        <end position="214"/>
    </location>
</feature>
<evidence type="ECO:0000256" key="6">
    <source>
        <dbReference type="ARBA" id="ARBA00022989"/>
    </source>
</evidence>
<dbReference type="OrthoDB" id="10039049at2759"/>
<feature type="active site" evidence="10">
    <location>
        <position position="470"/>
    </location>
</feature>
<evidence type="ECO:0000256" key="9">
    <source>
        <dbReference type="PIRNR" id="PIRNR000439"/>
    </source>
</evidence>
<keyword evidence="6 12" id="KW-1133">Transmembrane helix</keyword>
<evidence type="ECO:0000256" key="1">
    <source>
        <dbReference type="ARBA" id="ARBA00004477"/>
    </source>
</evidence>
<evidence type="ECO:0000256" key="3">
    <source>
        <dbReference type="ARBA" id="ARBA00022679"/>
    </source>
</evidence>
<keyword evidence="4 12" id="KW-0812">Transmembrane</keyword>
<keyword evidence="14" id="KW-1185">Reference proteome</keyword>
<organism evidence="13 14">
    <name type="scientific">Bugula neritina</name>
    <name type="common">Brown bryozoan</name>
    <name type="synonym">Sertularia neritina</name>
    <dbReference type="NCBI Taxonomy" id="10212"/>
    <lineage>
        <taxon>Eukaryota</taxon>
        <taxon>Metazoa</taxon>
        <taxon>Spiralia</taxon>
        <taxon>Lophotrochozoa</taxon>
        <taxon>Bryozoa</taxon>
        <taxon>Gymnolaemata</taxon>
        <taxon>Cheilostomatida</taxon>
        <taxon>Flustrina</taxon>
        <taxon>Buguloidea</taxon>
        <taxon>Bugulidae</taxon>
        <taxon>Bugula</taxon>
    </lineage>
</organism>
<evidence type="ECO:0000256" key="12">
    <source>
        <dbReference type="SAM" id="Phobius"/>
    </source>
</evidence>
<dbReference type="PANTHER" id="PTHR10408:SF8">
    <property type="entry name" value="O-ACYLTRANSFERASE"/>
    <property type="match status" value="1"/>
</dbReference>
<evidence type="ECO:0000313" key="14">
    <source>
        <dbReference type="Proteomes" id="UP000593567"/>
    </source>
</evidence>
<sequence length="559" mass="65248">MEDIGSLGTSVRQRLTCKEFEENDSLSASKPSTNELRSEDSTEDEHSTSTLAQEASPMESSHRQHRQTPDLFVTSRLNVISKEVNVAYGQLQEKFSIEYRNLLESAINSASRIQTGYDSSVADRVSFSFSSSKTEDRITKKRFTTRESVLTELLRTNHIKTVHNIFAAILIIFSVQTVVYDLIEQGSLISWGFGKFSLVISIWLCMLTSTISIFPIFNMWRQLRPSSTKLLDRAFLLFYIAYLAAFLCVPVWALAEYDLPPVSTLVVAIEQVRLLMKAHSFVRENAPRVLHADKTIDDGLNFSRYLYFLFAPTLIYKDEYPRTSAINWNTVVYNVSELVICIFYIYYIFVRFCIPNFHNFNSDHVTIKMFVYSVFGCMMPGTLVLLIGFYAILHCWLNACAEMLRFGDRLFYKDWWNSVNFSGYYRNWNIVVHDWLFTYIYQDTYMLLKFQKHMRWLAMYTTFFISAVFHEYIIILAFRFVYPVLFVLFAIIGVGFIYVTTGHNKRTSNIFLWVALFIGNGILMCLYSMEYFSRRNCPLIKDSFLDYMIPRSWFCTPNE</sequence>